<name>A0ABD2Y9T7_9GENT</name>
<organism evidence="2 3">
    <name type="scientific">Cinchona calisaya</name>
    <dbReference type="NCBI Taxonomy" id="153742"/>
    <lineage>
        <taxon>Eukaryota</taxon>
        <taxon>Viridiplantae</taxon>
        <taxon>Streptophyta</taxon>
        <taxon>Embryophyta</taxon>
        <taxon>Tracheophyta</taxon>
        <taxon>Spermatophyta</taxon>
        <taxon>Magnoliopsida</taxon>
        <taxon>eudicotyledons</taxon>
        <taxon>Gunneridae</taxon>
        <taxon>Pentapetalae</taxon>
        <taxon>asterids</taxon>
        <taxon>lamiids</taxon>
        <taxon>Gentianales</taxon>
        <taxon>Rubiaceae</taxon>
        <taxon>Cinchonoideae</taxon>
        <taxon>Cinchoneae</taxon>
        <taxon>Cinchona</taxon>
    </lineage>
</organism>
<protein>
    <submittedName>
        <fullName evidence="2">Uncharacterized protein</fullName>
    </submittedName>
</protein>
<gene>
    <name evidence="2" type="ORF">ACH5RR_037034</name>
</gene>
<dbReference type="AlphaFoldDB" id="A0ABD2Y9T7"/>
<proteinExistence type="predicted"/>
<dbReference type="Proteomes" id="UP001630127">
    <property type="component" value="Unassembled WGS sequence"/>
</dbReference>
<evidence type="ECO:0000313" key="3">
    <source>
        <dbReference type="Proteomes" id="UP001630127"/>
    </source>
</evidence>
<sequence length="171" mass="18383">VNLVRSSRSTKKGANGSGTPAASSRGTMATLVRDDSRIMGTTTYAAVGDRRLDELMGKAPSLQNARDLDAWERELKIASIPSEPGSNSSFDYKKIRTSGSGDRQSFGLAKGCLGTCSRTEDLSRCPQGPRMAVVVDGQILRGGANSCIGFHFLWRTPSYHQTGAIREERLG</sequence>
<keyword evidence="3" id="KW-1185">Reference proteome</keyword>
<accession>A0ABD2Y9T7</accession>
<feature type="compositionally biased region" description="Polar residues" evidence="1">
    <location>
        <begin position="17"/>
        <end position="27"/>
    </location>
</feature>
<evidence type="ECO:0000256" key="1">
    <source>
        <dbReference type="SAM" id="MobiDB-lite"/>
    </source>
</evidence>
<evidence type="ECO:0000313" key="2">
    <source>
        <dbReference type="EMBL" id="KAL3502585.1"/>
    </source>
</evidence>
<feature type="region of interest" description="Disordered" evidence="1">
    <location>
        <begin position="1"/>
        <end position="32"/>
    </location>
</feature>
<comment type="caution">
    <text evidence="2">The sequence shown here is derived from an EMBL/GenBank/DDBJ whole genome shotgun (WGS) entry which is preliminary data.</text>
</comment>
<reference evidence="2 3" key="1">
    <citation type="submission" date="2024-11" db="EMBL/GenBank/DDBJ databases">
        <title>A near-complete genome assembly of Cinchona calisaya.</title>
        <authorList>
            <person name="Lian D.C."/>
            <person name="Zhao X.W."/>
            <person name="Wei L."/>
        </authorList>
    </citation>
    <scope>NUCLEOTIDE SEQUENCE [LARGE SCALE GENOMIC DNA]</scope>
    <source>
        <tissue evidence="2">Nenye</tissue>
    </source>
</reference>
<feature type="non-terminal residue" evidence="2">
    <location>
        <position position="1"/>
    </location>
</feature>
<dbReference type="EMBL" id="JBJUIK010000015">
    <property type="protein sequence ID" value="KAL3502585.1"/>
    <property type="molecule type" value="Genomic_DNA"/>
</dbReference>